<sequence>MIQDRLLHPPYVASFLLYAFVVILAIGFAIQVLNKYKSTNLEGNDSITLRDFPVSNWDSENDAQEIVDWYNRKSGEDKTVSDFMELCEVTKFDSRNDAQKLLDAAMLFLKTINQQEESGENRSEEWWK</sequence>
<keyword evidence="1" id="KW-0812">Transmembrane</keyword>
<accession>A0A075I9Z2</accession>
<name>A0A075I9Z2_9EURY</name>
<dbReference type="EMBL" id="KF901291">
    <property type="protein sequence ID" value="AIF25471.1"/>
    <property type="molecule type" value="Genomic_DNA"/>
</dbReference>
<evidence type="ECO:0000313" key="2">
    <source>
        <dbReference type="EMBL" id="AIF25471.1"/>
    </source>
</evidence>
<keyword evidence="1" id="KW-1133">Transmembrane helix</keyword>
<keyword evidence="1" id="KW-0472">Membrane</keyword>
<dbReference type="AlphaFoldDB" id="A0A075I9Z2"/>
<evidence type="ECO:0000256" key="1">
    <source>
        <dbReference type="SAM" id="Phobius"/>
    </source>
</evidence>
<reference evidence="2" key="1">
    <citation type="journal article" date="2014" name="Genome Biol. Evol.">
        <title>Pangenome evidence for extensive interdomain horizontal transfer affecting lineage core and shell genes in uncultured planktonic thaumarchaeota and euryarchaeota.</title>
        <authorList>
            <person name="Deschamps P."/>
            <person name="Zivanovic Y."/>
            <person name="Moreira D."/>
            <person name="Rodriguez-Valera F."/>
            <person name="Lopez-Garcia P."/>
        </authorList>
    </citation>
    <scope>NUCLEOTIDE SEQUENCE</scope>
</reference>
<feature type="transmembrane region" description="Helical" evidence="1">
    <location>
        <begin position="12"/>
        <end position="33"/>
    </location>
</feature>
<organism evidence="2">
    <name type="scientific">uncultured marine group II/III euryarchaeote SAT1000_51_D10</name>
    <dbReference type="NCBI Taxonomy" id="1456587"/>
    <lineage>
        <taxon>Archaea</taxon>
        <taxon>Methanobacteriati</taxon>
        <taxon>Methanobacteriota</taxon>
        <taxon>environmental samples</taxon>
    </lineage>
</organism>
<proteinExistence type="predicted"/>
<protein>
    <submittedName>
        <fullName evidence="2">Uncharacterized protein</fullName>
    </submittedName>
</protein>